<dbReference type="AlphaFoldDB" id="A0A545TLE4"/>
<dbReference type="OrthoDB" id="9787680at2"/>
<dbReference type="PRINTS" id="PR00455">
    <property type="entry name" value="HTHTETR"/>
</dbReference>
<dbReference type="Pfam" id="PF00440">
    <property type="entry name" value="TetR_N"/>
    <property type="match status" value="1"/>
</dbReference>
<dbReference type="GO" id="GO:0000976">
    <property type="term" value="F:transcription cis-regulatory region binding"/>
    <property type="evidence" value="ECO:0007669"/>
    <property type="project" value="TreeGrafter"/>
</dbReference>
<protein>
    <submittedName>
        <fullName evidence="6">TetR/AcrR family transcriptional regulator</fullName>
    </submittedName>
</protein>
<dbReference type="InterPro" id="IPR009057">
    <property type="entry name" value="Homeodomain-like_sf"/>
</dbReference>
<feature type="domain" description="HTH tetR-type" evidence="5">
    <location>
        <begin position="6"/>
        <end position="66"/>
    </location>
</feature>
<proteinExistence type="predicted"/>
<evidence type="ECO:0000256" key="3">
    <source>
        <dbReference type="ARBA" id="ARBA00023163"/>
    </source>
</evidence>
<accession>A0A545TLE4</accession>
<dbReference type="SUPFAM" id="SSF48498">
    <property type="entry name" value="Tetracyclin repressor-like, C-terminal domain"/>
    <property type="match status" value="1"/>
</dbReference>
<dbReference type="FunFam" id="1.10.10.60:FF:000141">
    <property type="entry name" value="TetR family transcriptional regulator"/>
    <property type="match status" value="1"/>
</dbReference>
<dbReference type="SUPFAM" id="SSF46689">
    <property type="entry name" value="Homeodomain-like"/>
    <property type="match status" value="1"/>
</dbReference>
<dbReference type="PANTHER" id="PTHR30055:SF200">
    <property type="entry name" value="HTH-TYPE TRANSCRIPTIONAL REPRESSOR BDCR"/>
    <property type="match status" value="1"/>
</dbReference>
<dbReference type="PROSITE" id="PS01081">
    <property type="entry name" value="HTH_TETR_1"/>
    <property type="match status" value="1"/>
</dbReference>
<dbReference type="InterPro" id="IPR036271">
    <property type="entry name" value="Tet_transcr_reg_TetR-rel_C_sf"/>
</dbReference>
<reference evidence="6 7" key="1">
    <citation type="submission" date="2019-06" db="EMBL/GenBank/DDBJ databases">
        <title>Whole genome sequence for Rhodospirillaceae sp. R148.</title>
        <authorList>
            <person name="Wang G."/>
        </authorList>
    </citation>
    <scope>NUCLEOTIDE SEQUENCE [LARGE SCALE GENOMIC DNA]</scope>
    <source>
        <strain evidence="6 7">R148</strain>
    </source>
</reference>
<evidence type="ECO:0000313" key="6">
    <source>
        <dbReference type="EMBL" id="TQV77981.1"/>
    </source>
</evidence>
<dbReference type="InterPro" id="IPR023772">
    <property type="entry name" value="DNA-bd_HTH_TetR-type_CS"/>
</dbReference>
<evidence type="ECO:0000256" key="1">
    <source>
        <dbReference type="ARBA" id="ARBA00023015"/>
    </source>
</evidence>
<dbReference type="InterPro" id="IPR050109">
    <property type="entry name" value="HTH-type_TetR-like_transc_reg"/>
</dbReference>
<name>A0A545TLE4_9PROT</name>
<dbReference type="InterPro" id="IPR001647">
    <property type="entry name" value="HTH_TetR"/>
</dbReference>
<dbReference type="GO" id="GO:0003700">
    <property type="term" value="F:DNA-binding transcription factor activity"/>
    <property type="evidence" value="ECO:0007669"/>
    <property type="project" value="TreeGrafter"/>
</dbReference>
<dbReference type="EMBL" id="VHSH01000007">
    <property type="protein sequence ID" value="TQV77981.1"/>
    <property type="molecule type" value="Genomic_DNA"/>
</dbReference>
<feature type="DNA-binding region" description="H-T-H motif" evidence="4">
    <location>
        <begin position="29"/>
        <end position="48"/>
    </location>
</feature>
<dbReference type="PROSITE" id="PS50977">
    <property type="entry name" value="HTH_TETR_2"/>
    <property type="match status" value="1"/>
</dbReference>
<evidence type="ECO:0000313" key="7">
    <source>
        <dbReference type="Proteomes" id="UP000315252"/>
    </source>
</evidence>
<evidence type="ECO:0000256" key="4">
    <source>
        <dbReference type="PROSITE-ProRule" id="PRU00335"/>
    </source>
</evidence>
<keyword evidence="2 4" id="KW-0238">DNA-binding</keyword>
<gene>
    <name evidence="6" type="ORF">FKG95_19895</name>
</gene>
<comment type="caution">
    <text evidence="6">The sequence shown here is derived from an EMBL/GenBank/DDBJ whole genome shotgun (WGS) entry which is preliminary data.</text>
</comment>
<dbReference type="PANTHER" id="PTHR30055">
    <property type="entry name" value="HTH-TYPE TRANSCRIPTIONAL REGULATOR RUTR"/>
    <property type="match status" value="1"/>
</dbReference>
<keyword evidence="3" id="KW-0804">Transcription</keyword>
<organism evidence="6 7">
    <name type="scientific">Denitrobaculum tricleocarpae</name>
    <dbReference type="NCBI Taxonomy" id="2591009"/>
    <lineage>
        <taxon>Bacteria</taxon>
        <taxon>Pseudomonadati</taxon>
        <taxon>Pseudomonadota</taxon>
        <taxon>Alphaproteobacteria</taxon>
        <taxon>Rhodospirillales</taxon>
        <taxon>Rhodospirillaceae</taxon>
        <taxon>Denitrobaculum</taxon>
    </lineage>
</organism>
<keyword evidence="1" id="KW-0805">Transcription regulation</keyword>
<sequence>MPRDSKSTRDRILDAANRLFYAEGIRAVSVDAIAEKAGVTKRTLYYHFKSKDELITAYLESRDQPNLKLFAKWFEEAEGGLAAKIEALFRNLAKSARHPRWKGCGFLRTAAELANMPGHPAVQVGAAHKHRFEVWLAEAIAAESADNAAQLARHIVLLMDGAFSTMLIHRDPAYVEAAGDAAAALVRAQTGRR</sequence>
<keyword evidence="7" id="KW-1185">Reference proteome</keyword>
<dbReference type="Proteomes" id="UP000315252">
    <property type="component" value="Unassembled WGS sequence"/>
</dbReference>
<dbReference type="Gene3D" id="1.10.357.10">
    <property type="entry name" value="Tetracycline Repressor, domain 2"/>
    <property type="match status" value="1"/>
</dbReference>
<evidence type="ECO:0000256" key="2">
    <source>
        <dbReference type="ARBA" id="ARBA00023125"/>
    </source>
</evidence>
<evidence type="ECO:0000259" key="5">
    <source>
        <dbReference type="PROSITE" id="PS50977"/>
    </source>
</evidence>